<evidence type="ECO:0000313" key="1">
    <source>
        <dbReference type="EMBL" id="QBK88966.1"/>
    </source>
</evidence>
<dbReference type="EMBL" id="MK500406">
    <property type="protein sequence ID" value="QBK88966.1"/>
    <property type="molecule type" value="Genomic_DNA"/>
</dbReference>
<reference evidence="1" key="1">
    <citation type="journal article" date="2019" name="MBio">
        <title>Virus Genomes from Deep Sea Sediments Expand the Ocean Megavirome and Support Independent Origins of Viral Gigantism.</title>
        <authorList>
            <person name="Backstrom D."/>
            <person name="Yutin N."/>
            <person name="Jorgensen S.L."/>
            <person name="Dharamshi J."/>
            <person name="Homa F."/>
            <person name="Zaremba-Niedwiedzka K."/>
            <person name="Spang A."/>
            <person name="Wolf Y.I."/>
            <person name="Koonin E.V."/>
            <person name="Ettema T.J."/>
        </authorList>
    </citation>
    <scope>NUCLEOTIDE SEQUENCE</scope>
</reference>
<sequence>MATLPNCGKVLRASNTTLTWKHVRGTLLIAGSNGNKFEDWKTRSNAPNSEISKDTIKETSFFDPLGNVQRLDASGSEKISYLR</sequence>
<gene>
    <name evidence="1" type="ORF">LCMiAC02_00590</name>
</gene>
<accession>A0A481Z3K1</accession>
<protein>
    <submittedName>
        <fullName evidence="1">Uncharacterized protein</fullName>
    </submittedName>
</protein>
<name>A0A481Z3K1_9VIRU</name>
<proteinExistence type="predicted"/>
<organism evidence="1">
    <name type="scientific">Mimivirus LCMiAC02</name>
    <dbReference type="NCBI Taxonomy" id="2506609"/>
    <lineage>
        <taxon>Viruses</taxon>
        <taxon>Varidnaviria</taxon>
        <taxon>Bamfordvirae</taxon>
        <taxon>Nucleocytoviricota</taxon>
        <taxon>Megaviricetes</taxon>
        <taxon>Imitervirales</taxon>
        <taxon>Mimiviridae</taxon>
        <taxon>Klosneuvirinae</taxon>
    </lineage>
</organism>